<organism evidence="1 2">
    <name type="scientific">Flammeovirga pectinis</name>
    <dbReference type="NCBI Taxonomy" id="2494373"/>
    <lineage>
        <taxon>Bacteria</taxon>
        <taxon>Pseudomonadati</taxon>
        <taxon>Bacteroidota</taxon>
        <taxon>Cytophagia</taxon>
        <taxon>Cytophagales</taxon>
        <taxon>Flammeovirgaceae</taxon>
        <taxon>Flammeovirga</taxon>
    </lineage>
</organism>
<proteinExistence type="predicted"/>
<evidence type="ECO:0008006" key="3">
    <source>
        <dbReference type="Google" id="ProtNLM"/>
    </source>
</evidence>
<dbReference type="AlphaFoldDB" id="A0A3Q9FT43"/>
<protein>
    <recommendedName>
        <fullName evidence="3">T9SS type A sorting domain-containing protein</fullName>
    </recommendedName>
</protein>
<dbReference type="OrthoDB" id="981309at2"/>
<accession>A0A3Q9FT43</accession>
<gene>
    <name evidence="1" type="ORF">EI427_24415</name>
</gene>
<evidence type="ECO:0000313" key="2">
    <source>
        <dbReference type="Proteomes" id="UP000267268"/>
    </source>
</evidence>
<keyword evidence="2" id="KW-1185">Reference proteome</keyword>
<dbReference type="KEGG" id="fll:EI427_24415"/>
<dbReference type="RefSeq" id="WP_126620000.1">
    <property type="nucleotide sequence ID" value="NZ_CP034563.1"/>
</dbReference>
<reference evidence="1 2" key="1">
    <citation type="submission" date="2018-12" db="EMBL/GenBank/DDBJ databases">
        <title>Flammeovirga pectinis sp. nov., isolated from the gut of the Korean scallop, Patinopecten yessoensis.</title>
        <authorList>
            <person name="Bae J.-W."/>
            <person name="Jeong Y.-S."/>
            <person name="Kang W."/>
        </authorList>
    </citation>
    <scope>NUCLEOTIDE SEQUENCE [LARGE SCALE GENOMIC DNA]</scope>
    <source>
        <strain evidence="1 2">L12M1</strain>
    </source>
</reference>
<evidence type="ECO:0000313" key="1">
    <source>
        <dbReference type="EMBL" id="AZQ65359.1"/>
    </source>
</evidence>
<sequence>MLLKKIKRSKKKNTSQNKWMVYPTLVYDITKIHTPLPTDKFSICIKCINDKIIFESEGCGITDINMSKFDKGIYNIYIHYKGGQYYSRVLKR</sequence>
<dbReference type="Proteomes" id="UP000267268">
    <property type="component" value="Chromosome 2"/>
</dbReference>
<name>A0A3Q9FT43_9BACT</name>
<dbReference type="EMBL" id="CP034563">
    <property type="protein sequence ID" value="AZQ65359.1"/>
    <property type="molecule type" value="Genomic_DNA"/>
</dbReference>